<dbReference type="AlphaFoldDB" id="A0A0J9BUF9"/>
<dbReference type="PATRIC" id="fig|742734.4.peg.4389"/>
<evidence type="ECO:0000313" key="3">
    <source>
        <dbReference type="Proteomes" id="UP000037392"/>
    </source>
</evidence>
<dbReference type="OrthoDB" id="1957445at2"/>
<reference evidence="2 3" key="1">
    <citation type="submission" date="2011-04" db="EMBL/GenBank/DDBJ databases">
        <title>The Genome Sequence of Clostridium citroniae WAL-19142.</title>
        <authorList>
            <consortium name="The Broad Institute Genome Sequencing Platform"/>
            <person name="Earl A."/>
            <person name="Ward D."/>
            <person name="Feldgarden M."/>
            <person name="Gevers D."/>
            <person name="Warren Y.A."/>
            <person name="Tyrrell K.L."/>
            <person name="Citron D.M."/>
            <person name="Goldstein E.J."/>
            <person name="Daigneault M."/>
            <person name="Allen-Vercoe E."/>
            <person name="Young S.K."/>
            <person name="Zeng Q."/>
            <person name="Gargeya S."/>
            <person name="Fitzgerald M."/>
            <person name="Haas B."/>
            <person name="Abouelleil A."/>
            <person name="Alvarado L."/>
            <person name="Arachchi H.M."/>
            <person name="Berlin A."/>
            <person name="Brown A."/>
            <person name="Chapman S.B."/>
            <person name="Chen Z."/>
            <person name="Dunbar C."/>
            <person name="Freedman E."/>
            <person name="Gearin G."/>
            <person name="Gellesch M."/>
            <person name="Goldberg J."/>
            <person name="Griggs A."/>
            <person name="Gujja S."/>
            <person name="Heilman E.R."/>
            <person name="Heiman D."/>
            <person name="Howarth C."/>
            <person name="Larson L."/>
            <person name="Lui A."/>
            <person name="MacDonald P.J."/>
            <person name="Mehta T."/>
            <person name="Montmayeur A."/>
            <person name="Murphy C."/>
            <person name="Neiman D."/>
            <person name="Pearson M."/>
            <person name="Priest M."/>
            <person name="Roberts A."/>
            <person name="Saif S."/>
            <person name="Shea T."/>
            <person name="Shenoy N."/>
            <person name="Sisk P."/>
            <person name="Stolte C."/>
            <person name="Sykes S."/>
            <person name="White J."/>
            <person name="Yandava C."/>
            <person name="Wortman J."/>
            <person name="Nusbaum C."/>
            <person name="Birren B."/>
        </authorList>
    </citation>
    <scope>NUCLEOTIDE SEQUENCE [LARGE SCALE GENOMIC DNA]</scope>
    <source>
        <strain evidence="2 3">WAL-19142</strain>
    </source>
</reference>
<dbReference type="Pfam" id="PF14317">
    <property type="entry name" value="YcxB"/>
    <property type="match status" value="1"/>
</dbReference>
<accession>A0A0J9BUF9</accession>
<comment type="caution">
    <text evidence="2">The sequence shown here is derived from an EMBL/GenBank/DDBJ whole genome shotgun (WGS) entry which is preliminary data.</text>
</comment>
<name>A0A0J9BUF9_9FIRM</name>
<dbReference type="EMBL" id="ADLK01000029">
    <property type="protein sequence ID" value="KMW16597.1"/>
    <property type="molecule type" value="Genomic_DNA"/>
</dbReference>
<sequence>MEKQVWGNERDAIFQDQLDEGIRYRLKEQEIEEFYKWFSRTVLEGKRQGKSRVLKGMVGSNLKEETVLQTGPGSIHILAGLQNLRLLYSAVSKLDMTENLILFFDQKDFWAVPKRALGEEKEAAAWFEQLRCRCEEGKQARISMSKTEQQREGKKGFR</sequence>
<proteinExistence type="predicted"/>
<evidence type="ECO:0000313" key="2">
    <source>
        <dbReference type="EMBL" id="KMW16597.1"/>
    </source>
</evidence>
<feature type="domain" description="YcxB-like C-terminal" evidence="1">
    <location>
        <begin position="79"/>
        <end position="123"/>
    </location>
</feature>
<evidence type="ECO:0000259" key="1">
    <source>
        <dbReference type="Pfam" id="PF14317"/>
    </source>
</evidence>
<dbReference type="InterPro" id="IPR025588">
    <property type="entry name" value="YcxB-like_C"/>
</dbReference>
<protein>
    <recommendedName>
        <fullName evidence="1">YcxB-like C-terminal domain-containing protein</fullName>
    </recommendedName>
</protein>
<dbReference type="GeneID" id="93161539"/>
<organism evidence="2 3">
    <name type="scientific">[Clostridium] citroniae WAL-19142</name>
    <dbReference type="NCBI Taxonomy" id="742734"/>
    <lineage>
        <taxon>Bacteria</taxon>
        <taxon>Bacillati</taxon>
        <taxon>Bacillota</taxon>
        <taxon>Clostridia</taxon>
        <taxon>Lachnospirales</taxon>
        <taxon>Lachnospiraceae</taxon>
        <taxon>Enterocloster</taxon>
    </lineage>
</organism>
<dbReference type="RefSeq" id="WP_048930604.1">
    <property type="nucleotide sequence ID" value="NZ_KQ235881.1"/>
</dbReference>
<gene>
    <name evidence="2" type="ORF">HMPREF9470_04097</name>
</gene>
<dbReference type="Proteomes" id="UP000037392">
    <property type="component" value="Unassembled WGS sequence"/>
</dbReference>